<keyword evidence="4" id="KW-0378">Hydrolase</keyword>
<dbReference type="InterPro" id="IPR051406">
    <property type="entry name" value="PLD_domain"/>
</dbReference>
<keyword evidence="6" id="KW-0443">Lipid metabolism</keyword>
<evidence type="ECO:0000256" key="5">
    <source>
        <dbReference type="ARBA" id="ARBA00022963"/>
    </source>
</evidence>
<organism evidence="8">
    <name type="scientific">Coralloluteibacterium stylophorae</name>
    <dbReference type="NCBI Taxonomy" id="1776034"/>
    <lineage>
        <taxon>Bacteria</taxon>
        <taxon>Pseudomonadati</taxon>
        <taxon>Pseudomonadota</taxon>
        <taxon>Gammaproteobacteria</taxon>
        <taxon>Lysobacterales</taxon>
        <taxon>Lysobacteraceae</taxon>
        <taxon>Coralloluteibacterium</taxon>
    </lineage>
</organism>
<dbReference type="InterPro" id="IPR025202">
    <property type="entry name" value="PLD-like_dom"/>
</dbReference>
<evidence type="ECO:0000256" key="1">
    <source>
        <dbReference type="ARBA" id="ARBA00000798"/>
    </source>
</evidence>
<evidence type="ECO:0000256" key="4">
    <source>
        <dbReference type="ARBA" id="ARBA00022801"/>
    </source>
</evidence>
<dbReference type="SUPFAM" id="SSF56024">
    <property type="entry name" value="Phospholipase D/nuclease"/>
    <property type="match status" value="2"/>
</dbReference>
<evidence type="ECO:0000256" key="3">
    <source>
        <dbReference type="ARBA" id="ARBA00012027"/>
    </source>
</evidence>
<evidence type="ECO:0000313" key="8">
    <source>
        <dbReference type="EMBL" id="MBR0561653.1"/>
    </source>
</evidence>
<accession>A0A8J8AYX9</accession>
<dbReference type="AlphaFoldDB" id="A0A8J8AYX9"/>
<dbReference type="EMBL" id="JAGQFT010000016">
    <property type="protein sequence ID" value="MBR0561653.1"/>
    <property type="molecule type" value="Genomic_DNA"/>
</dbReference>
<feature type="domain" description="PLD phosphodiesterase" evidence="7">
    <location>
        <begin position="215"/>
        <end position="245"/>
    </location>
</feature>
<dbReference type="EC" id="3.1.4.4" evidence="3"/>
<reference evidence="9 10" key="1">
    <citation type="journal article" date="2021" name="Microbiol. Resour. Announc.">
        <title>Draft Genome Sequence of Coralloluteibacterium stylophorae LMG 29479T.</title>
        <authorList>
            <person name="Karlyshev A.V."/>
            <person name="Kudryashova E.B."/>
            <person name="Ariskina E.V."/>
            <person name="Conroy A.P."/>
            <person name="Abidueva E.Y."/>
        </authorList>
    </citation>
    <scope>NUCLEOTIDE SEQUENCE [LARGE SCALE GENOMIC DNA]</scope>
    <source>
        <strain evidence="9 10">LMG 29479</strain>
    </source>
</reference>
<sequence length="486" mass="53535">MHYRGSLHRPPRRRWLWRLVAVLALLWLASALWQAFKPLPDGLAVTAPLRAVGDVRFLADTTWTDPDGNRHSEQAIFDEALAMIDHAQRLIVVDMFLFNTFAGADTRPLRPLARELTDALIRRRQALPDIEIVLITDPVNTVYGGVEARHLADLEAVGVRVVTTDLDRLRASNPLWSGLWHPCCSWLGNDTRGGWLPNPFGAGEVTLRSWLALANFRANHRKTLVADDGEGWAALVTSANPHGASAAHGNVALRFSGAAAIDLLATERTVAHWAGVAIPGPQPADAADADAAVRLQVLTESGIREALLDSLRRAQAGDRIDVGVFYIAHRDLVRELLAAQRRGVALRVLLDPNRDAFGRSKNGIPNRQVAAELHAAGVPVRWCDTHGEQCHAKFLLKHRDDGVDVLLLGSANYTRRNLDDLNLETSVRLIGDANTPAFVDAAAWFDQAWSNADGRRLSLPYAAYADESWLRRAWYRLAEATGLSTF</sequence>
<evidence type="ECO:0000313" key="9">
    <source>
        <dbReference type="EMBL" id="MBS7457060.1"/>
    </source>
</evidence>
<name>A0A8J8AYX9_9GAMM</name>
<keyword evidence="5" id="KW-0442">Lipid degradation</keyword>
<comment type="similarity">
    <text evidence="2">Belongs to the phospholipase D family.</text>
</comment>
<dbReference type="Pfam" id="PF13091">
    <property type="entry name" value="PLDc_2"/>
    <property type="match status" value="1"/>
</dbReference>
<dbReference type="GO" id="GO:0016891">
    <property type="term" value="F:RNA endonuclease activity producing 5'-phosphomonoesters, hydrolytic mechanism"/>
    <property type="evidence" value="ECO:0007669"/>
    <property type="project" value="TreeGrafter"/>
</dbReference>
<gene>
    <name evidence="9" type="ORF">KB893_007910</name>
    <name evidence="8" type="ORF">KB893_03825</name>
</gene>
<evidence type="ECO:0000313" key="10">
    <source>
        <dbReference type="Proteomes" id="UP000675747"/>
    </source>
</evidence>
<dbReference type="Proteomes" id="UP000675747">
    <property type="component" value="Unassembled WGS sequence"/>
</dbReference>
<dbReference type="InterPro" id="IPR001736">
    <property type="entry name" value="PLipase_D/transphosphatidylase"/>
</dbReference>
<dbReference type="GO" id="GO:0006793">
    <property type="term" value="P:phosphorus metabolic process"/>
    <property type="evidence" value="ECO:0007669"/>
    <property type="project" value="UniProtKB-ARBA"/>
</dbReference>
<dbReference type="GO" id="GO:0016042">
    <property type="term" value="P:lipid catabolic process"/>
    <property type="evidence" value="ECO:0007669"/>
    <property type="project" value="UniProtKB-KW"/>
</dbReference>
<protein>
    <recommendedName>
        <fullName evidence="3">phospholipase D</fullName>
        <ecNumber evidence="3">3.1.4.4</ecNumber>
    </recommendedName>
</protein>
<dbReference type="PANTHER" id="PTHR43856:SF1">
    <property type="entry name" value="MITOCHONDRIAL CARDIOLIPIN HYDROLASE"/>
    <property type="match status" value="1"/>
</dbReference>
<evidence type="ECO:0000259" key="7">
    <source>
        <dbReference type="PROSITE" id="PS50035"/>
    </source>
</evidence>
<comment type="catalytic activity">
    <reaction evidence="1">
        <text>a 1,2-diacyl-sn-glycero-3-phosphocholine + H2O = a 1,2-diacyl-sn-glycero-3-phosphate + choline + H(+)</text>
        <dbReference type="Rhea" id="RHEA:14445"/>
        <dbReference type="ChEBI" id="CHEBI:15354"/>
        <dbReference type="ChEBI" id="CHEBI:15377"/>
        <dbReference type="ChEBI" id="CHEBI:15378"/>
        <dbReference type="ChEBI" id="CHEBI:57643"/>
        <dbReference type="ChEBI" id="CHEBI:58608"/>
        <dbReference type="EC" id="3.1.4.4"/>
    </reaction>
</comment>
<dbReference type="PROSITE" id="PS50035">
    <property type="entry name" value="PLD"/>
    <property type="match status" value="1"/>
</dbReference>
<dbReference type="CDD" id="cd09130">
    <property type="entry name" value="PLDc_unchar2_2"/>
    <property type="match status" value="1"/>
</dbReference>
<proteinExistence type="inferred from homology"/>
<dbReference type="PANTHER" id="PTHR43856">
    <property type="entry name" value="CARDIOLIPIN HYDROLASE"/>
    <property type="match status" value="1"/>
</dbReference>
<dbReference type="GO" id="GO:0004630">
    <property type="term" value="F:phospholipase D activity"/>
    <property type="evidence" value="ECO:0007669"/>
    <property type="project" value="UniProtKB-EC"/>
</dbReference>
<dbReference type="RefSeq" id="WP_211925621.1">
    <property type="nucleotide sequence ID" value="NZ_JAGQFT020000004.1"/>
</dbReference>
<dbReference type="EMBL" id="JAGQFT020000004">
    <property type="protein sequence ID" value="MBS7457060.1"/>
    <property type="molecule type" value="Genomic_DNA"/>
</dbReference>
<comment type="caution">
    <text evidence="8">The sequence shown here is derived from an EMBL/GenBank/DDBJ whole genome shotgun (WGS) entry which is preliminary data.</text>
</comment>
<dbReference type="Gene3D" id="3.30.870.10">
    <property type="entry name" value="Endonuclease Chain A"/>
    <property type="match status" value="2"/>
</dbReference>
<evidence type="ECO:0000256" key="6">
    <source>
        <dbReference type="ARBA" id="ARBA00023098"/>
    </source>
</evidence>
<keyword evidence="10" id="KW-1185">Reference proteome</keyword>
<reference evidence="8" key="2">
    <citation type="submission" date="2021-04" db="EMBL/GenBank/DDBJ databases">
        <authorList>
            <person name="Karlyshev A.V."/>
        </authorList>
    </citation>
    <scope>NUCLEOTIDE SEQUENCE</scope>
    <source>
        <strain evidence="8">LMG 29479</strain>
    </source>
</reference>
<evidence type="ECO:0000256" key="2">
    <source>
        <dbReference type="ARBA" id="ARBA00008664"/>
    </source>
</evidence>